<evidence type="ECO:0000313" key="2">
    <source>
        <dbReference type="Proteomes" id="UP001145114"/>
    </source>
</evidence>
<comment type="caution">
    <text evidence="1">The sequence shown here is derived from an EMBL/GenBank/DDBJ whole genome shotgun (WGS) entry which is preliminary data.</text>
</comment>
<reference evidence="1" key="1">
    <citation type="submission" date="2022-06" db="EMBL/GenBank/DDBJ databases">
        <title>Phylogenomic reconstructions and comparative analyses of Kickxellomycotina fungi.</title>
        <authorList>
            <person name="Reynolds N.K."/>
            <person name="Stajich J.E."/>
            <person name="Barry K."/>
            <person name="Grigoriev I.V."/>
            <person name="Crous P."/>
            <person name="Smith M.E."/>
        </authorList>
    </citation>
    <scope>NUCLEOTIDE SEQUENCE</scope>
    <source>
        <strain evidence="1">RSA 2271</strain>
    </source>
</reference>
<dbReference type="EMBL" id="JAMZIH010005512">
    <property type="protein sequence ID" value="KAJ1675061.1"/>
    <property type="molecule type" value="Genomic_DNA"/>
</dbReference>
<name>A0ACC1HHD5_9FUNG</name>
<dbReference type="Proteomes" id="UP001145114">
    <property type="component" value="Unassembled WGS sequence"/>
</dbReference>
<organism evidence="1 2">
    <name type="scientific">Spiromyces aspiralis</name>
    <dbReference type="NCBI Taxonomy" id="68401"/>
    <lineage>
        <taxon>Eukaryota</taxon>
        <taxon>Fungi</taxon>
        <taxon>Fungi incertae sedis</taxon>
        <taxon>Zoopagomycota</taxon>
        <taxon>Kickxellomycotina</taxon>
        <taxon>Kickxellomycetes</taxon>
        <taxon>Kickxellales</taxon>
        <taxon>Kickxellaceae</taxon>
        <taxon>Spiromyces</taxon>
    </lineage>
</organism>
<keyword evidence="2" id="KW-1185">Reference proteome</keyword>
<sequence length="223" mass="25225">MFDNMTFRLSCKVNNYHWGKVGKNSKVAVYAASNPSFKIDPYKNYSELWMGTHPNGPSALYEDPSMSLGTLIDQDPIEMLSAPVASKFHNQLPFLFKVLSINTALSIQAHPDKALATKLHQQFPHIYKDPNHKPEMAVALTVFEAMSGFRPLHEIADHLKNYPEFATLVGQDRADRFIEVASNPQPHSLDVQKRLLREVFTALMNSDPLLVKAQIERLLVRVP</sequence>
<dbReference type="EC" id="5.3.1.8" evidence="1"/>
<proteinExistence type="predicted"/>
<feature type="non-terminal residue" evidence="1">
    <location>
        <position position="223"/>
    </location>
</feature>
<gene>
    <name evidence="1" type="primary">PMI1_1</name>
    <name evidence="1" type="ORF">EV182_002012</name>
</gene>
<keyword evidence="1" id="KW-0413">Isomerase</keyword>
<accession>A0ACC1HHD5</accession>
<protein>
    <submittedName>
        <fullName evidence="1">Mannose-6-phosphate isomerase</fullName>
        <ecNumber evidence="1">5.3.1.8</ecNumber>
    </submittedName>
</protein>
<evidence type="ECO:0000313" key="1">
    <source>
        <dbReference type="EMBL" id="KAJ1675061.1"/>
    </source>
</evidence>